<dbReference type="EMBL" id="FNYY01000002">
    <property type="protein sequence ID" value="SEI82388.1"/>
    <property type="molecule type" value="Genomic_DNA"/>
</dbReference>
<keyword evidence="2" id="KW-1185">Reference proteome</keyword>
<name>A0A975W7C4_9RHOB</name>
<accession>A0A975W7C4</accession>
<reference evidence="1 2" key="1">
    <citation type="submission" date="2016-10" db="EMBL/GenBank/DDBJ databases">
        <authorList>
            <person name="Varghese N."/>
            <person name="Submissions S."/>
        </authorList>
    </citation>
    <scope>NUCLEOTIDE SEQUENCE [LARGE SCALE GENOMIC DNA]</scope>
    <source>
        <strain evidence="1 2">FF3</strain>
    </source>
</reference>
<dbReference type="Pfam" id="PF04391">
    <property type="entry name" value="DUF533"/>
    <property type="match status" value="1"/>
</dbReference>
<dbReference type="Proteomes" id="UP000182932">
    <property type="component" value="Unassembled WGS sequence"/>
</dbReference>
<dbReference type="InterPro" id="IPR029024">
    <property type="entry name" value="TerB-like"/>
</dbReference>
<dbReference type="SUPFAM" id="SSF158682">
    <property type="entry name" value="TerB-like"/>
    <property type="match status" value="1"/>
</dbReference>
<evidence type="ECO:0000313" key="1">
    <source>
        <dbReference type="EMBL" id="SEI82388.1"/>
    </source>
</evidence>
<sequence>MGLMGTLAKVALGYAAARGVDHLSRNQGLGGMLGGAQVPSGAAKARQNPTAEALGQMPGMEQMRGMMAQMRESGAQSMTQAQDMFARMVGAGGGAGMNLQEMMGNMMGGGQSADAKGSGLLSGAGGAGLAGLLSMAGGAAAAQGKGVGAMLDQVSDTPGAPEAEAAAGLMLRAMIQAAKSDGGIDAAEKKKILETVGEDADAESLAFVKKQLSAEVDPEALARDTPDAQKMQVYSMSLMPIRVDTEAEAQYLDTLASELGLDQQTVNMLHLQMGVQPLYA</sequence>
<comment type="caution">
    <text evidence="1">The sequence shown here is derived from an EMBL/GenBank/DDBJ whole genome shotgun (WGS) entry which is preliminary data.</text>
</comment>
<dbReference type="CDD" id="cd07178">
    <property type="entry name" value="terB_like_YebE"/>
    <property type="match status" value="1"/>
</dbReference>
<organism evidence="1 2">
    <name type="scientific">Marinovum algicola</name>
    <dbReference type="NCBI Taxonomy" id="42444"/>
    <lineage>
        <taxon>Bacteria</taxon>
        <taxon>Pseudomonadati</taxon>
        <taxon>Pseudomonadota</taxon>
        <taxon>Alphaproteobacteria</taxon>
        <taxon>Rhodobacterales</taxon>
        <taxon>Roseobacteraceae</taxon>
        <taxon>Marinovum</taxon>
    </lineage>
</organism>
<evidence type="ECO:0000313" key="2">
    <source>
        <dbReference type="Proteomes" id="UP000182932"/>
    </source>
</evidence>
<protein>
    <submittedName>
        <fullName evidence="1">Uncharacterized membrane protein YebE, DUF533 family</fullName>
    </submittedName>
</protein>
<dbReference type="InterPro" id="IPR007486">
    <property type="entry name" value="YebE"/>
</dbReference>
<dbReference type="GeneID" id="80817001"/>
<proteinExistence type="predicted"/>
<dbReference type="RefSeq" id="WP_074835033.1">
    <property type="nucleotide sequence ID" value="NZ_FNYY01000002.1"/>
</dbReference>
<gene>
    <name evidence="1" type="ORF">SAMN04487940_102130</name>
</gene>
<dbReference type="AlphaFoldDB" id="A0A975W7C4"/>